<keyword evidence="3" id="KW-1185">Reference proteome</keyword>
<evidence type="ECO:0000259" key="1">
    <source>
        <dbReference type="Pfam" id="PF00535"/>
    </source>
</evidence>
<reference evidence="2 3" key="1">
    <citation type="journal article" date="2015" name="Genome Announc.">
        <title>Expanding the biotechnology potential of lactobacilli through comparative genomics of 213 strains and associated genera.</title>
        <authorList>
            <person name="Sun Z."/>
            <person name="Harris H.M."/>
            <person name="McCann A."/>
            <person name="Guo C."/>
            <person name="Argimon S."/>
            <person name="Zhang W."/>
            <person name="Yang X."/>
            <person name="Jeffery I.B."/>
            <person name="Cooney J.C."/>
            <person name="Kagawa T.F."/>
            <person name="Liu W."/>
            <person name="Song Y."/>
            <person name="Salvetti E."/>
            <person name="Wrobel A."/>
            <person name="Rasinkangas P."/>
            <person name="Parkhill J."/>
            <person name="Rea M.C."/>
            <person name="O'Sullivan O."/>
            <person name="Ritari J."/>
            <person name="Douillard F.P."/>
            <person name="Paul Ross R."/>
            <person name="Yang R."/>
            <person name="Briner A.E."/>
            <person name="Felis G.E."/>
            <person name="de Vos W.M."/>
            <person name="Barrangou R."/>
            <person name="Klaenhammer T.R."/>
            <person name="Caufield P.W."/>
            <person name="Cui Y."/>
            <person name="Zhang H."/>
            <person name="O'Toole P.W."/>
        </authorList>
    </citation>
    <scope>NUCLEOTIDE SEQUENCE [LARGE SCALE GENOMIC DNA]</scope>
    <source>
        <strain evidence="2 3">DSM 19674</strain>
    </source>
</reference>
<dbReference type="OrthoDB" id="396512at2"/>
<dbReference type="SUPFAM" id="SSF53448">
    <property type="entry name" value="Nucleotide-diphospho-sugar transferases"/>
    <property type="match status" value="1"/>
</dbReference>
<keyword evidence="2" id="KW-0808">Transferase</keyword>
<name>A0A0R1KNL7_9LACO</name>
<dbReference type="PANTHER" id="PTHR22916">
    <property type="entry name" value="GLYCOSYLTRANSFERASE"/>
    <property type="match status" value="1"/>
</dbReference>
<dbReference type="AlphaFoldDB" id="A0A0R1KNL7"/>
<feature type="domain" description="Glycosyltransferase 2-like" evidence="1">
    <location>
        <begin position="9"/>
        <end position="172"/>
    </location>
</feature>
<dbReference type="CDD" id="cd00761">
    <property type="entry name" value="Glyco_tranf_GTA_type"/>
    <property type="match status" value="1"/>
</dbReference>
<evidence type="ECO:0000313" key="2">
    <source>
        <dbReference type="EMBL" id="KRK82473.1"/>
    </source>
</evidence>
<dbReference type="GO" id="GO:0016758">
    <property type="term" value="F:hexosyltransferase activity"/>
    <property type="evidence" value="ECO:0007669"/>
    <property type="project" value="UniProtKB-ARBA"/>
</dbReference>
<dbReference type="Pfam" id="PF00535">
    <property type="entry name" value="Glycos_transf_2"/>
    <property type="match status" value="1"/>
</dbReference>
<gene>
    <name evidence="2" type="ORF">FC78_GL002482</name>
</gene>
<protein>
    <submittedName>
        <fullName evidence="2">Glycosyl transferase family 2</fullName>
    </submittedName>
</protein>
<dbReference type="STRING" id="1423788.FC78_GL002482"/>
<dbReference type="InterPro" id="IPR029044">
    <property type="entry name" value="Nucleotide-diphossugar_trans"/>
</dbReference>
<dbReference type="EMBL" id="AZDY01000038">
    <property type="protein sequence ID" value="KRK82473.1"/>
    <property type="molecule type" value="Genomic_DNA"/>
</dbReference>
<organism evidence="2 3">
    <name type="scientific">Companilactobacillus bobalius DSM 19674</name>
    <dbReference type="NCBI Taxonomy" id="1423788"/>
    <lineage>
        <taxon>Bacteria</taxon>
        <taxon>Bacillati</taxon>
        <taxon>Bacillota</taxon>
        <taxon>Bacilli</taxon>
        <taxon>Lactobacillales</taxon>
        <taxon>Lactobacillaceae</taxon>
        <taxon>Companilactobacillus</taxon>
        <taxon>Companilactobacillus bobalius</taxon>
    </lineage>
</organism>
<dbReference type="Proteomes" id="UP000051515">
    <property type="component" value="Unassembled WGS sequence"/>
</dbReference>
<comment type="caution">
    <text evidence="2">The sequence shown here is derived from an EMBL/GenBank/DDBJ whole genome shotgun (WGS) entry which is preliminary data.</text>
</comment>
<dbReference type="PANTHER" id="PTHR22916:SF3">
    <property type="entry name" value="UDP-GLCNAC:BETAGAL BETA-1,3-N-ACETYLGLUCOSAMINYLTRANSFERASE-LIKE PROTEIN 1"/>
    <property type="match status" value="1"/>
</dbReference>
<dbReference type="PATRIC" id="fig|1423788.3.peg.2553"/>
<proteinExistence type="predicted"/>
<accession>A0A0R1KNL7</accession>
<dbReference type="InterPro" id="IPR001173">
    <property type="entry name" value="Glyco_trans_2-like"/>
</dbReference>
<dbReference type="Gene3D" id="3.90.550.10">
    <property type="entry name" value="Spore Coat Polysaccharide Biosynthesis Protein SpsA, Chain A"/>
    <property type="match status" value="1"/>
</dbReference>
<evidence type="ECO:0000313" key="3">
    <source>
        <dbReference type="Proteomes" id="UP000051515"/>
    </source>
</evidence>
<sequence length="330" mass="38500">MIKMKITLSIIIPMYNAEQTIGRCLDSIERQQVDFPFEIIVVDDGSTDDSIGCIEAYQKKFANIELFRQQNLKQSAARNNGLDHAKGDYVMFFDSDDIVEKNMLQIMVHKIEADNDLVMCGIKKIYPDKTVVEDQTDLTGAKNEKDLITNYLDKNKEFDTGLWNKIFRRSLIQGHQLRFNNGNFFEDSLFNLRYLLNCRPGKVVFINQILYDLYKTLGTTTTSFNPKISYWASKYENKVQAILNSRGLHVKTAIINAFKIRTTLYIIHHHIKYDTSWNKTKQRRYWSLYSIPAILKALQYLPKRYAAAVILARFSPQTYIRLYQKKNPVT</sequence>